<organism evidence="1 2">
    <name type="scientific">Scutellospora calospora</name>
    <dbReference type="NCBI Taxonomy" id="85575"/>
    <lineage>
        <taxon>Eukaryota</taxon>
        <taxon>Fungi</taxon>
        <taxon>Fungi incertae sedis</taxon>
        <taxon>Mucoromycota</taxon>
        <taxon>Glomeromycotina</taxon>
        <taxon>Glomeromycetes</taxon>
        <taxon>Diversisporales</taxon>
        <taxon>Gigasporaceae</taxon>
        <taxon>Scutellospora</taxon>
    </lineage>
</organism>
<dbReference type="Proteomes" id="UP000789860">
    <property type="component" value="Unassembled WGS sequence"/>
</dbReference>
<dbReference type="EMBL" id="CAJVPM010001778">
    <property type="protein sequence ID" value="CAG8473568.1"/>
    <property type="molecule type" value="Genomic_DNA"/>
</dbReference>
<evidence type="ECO:0000313" key="1">
    <source>
        <dbReference type="EMBL" id="CAG8473568.1"/>
    </source>
</evidence>
<accession>A0ACA9KH86</accession>
<protein>
    <submittedName>
        <fullName evidence="1">1907_t:CDS:1</fullName>
    </submittedName>
</protein>
<proteinExistence type="predicted"/>
<sequence>MPVCLLVVIRVIQRERELKKHNISDTKLSQKLGEISREIVCDNCKETKSPLLDYTALDSEGKKKKFCSVDCKIDWKNKKKDDSPTKSGGKFGVVIKCNNNKQLNITDSGLSTKQQTELTQQLKSTVQPITYSEVSKEFDKDKNKKNDNAGIIGTHNSSGNNFRSCYWCSCLQEQKKRLLKIMKICFIPAWIINLAHSQQGKRVV</sequence>
<reference evidence="1" key="1">
    <citation type="submission" date="2021-06" db="EMBL/GenBank/DDBJ databases">
        <authorList>
            <person name="Kallberg Y."/>
            <person name="Tangrot J."/>
            <person name="Rosling A."/>
        </authorList>
    </citation>
    <scope>NUCLEOTIDE SEQUENCE</scope>
    <source>
        <strain evidence="1">AU212A</strain>
    </source>
</reference>
<gene>
    <name evidence="1" type="ORF">SCALOS_LOCUS2134</name>
</gene>
<comment type="caution">
    <text evidence="1">The sequence shown here is derived from an EMBL/GenBank/DDBJ whole genome shotgun (WGS) entry which is preliminary data.</text>
</comment>
<evidence type="ECO:0000313" key="2">
    <source>
        <dbReference type="Proteomes" id="UP000789860"/>
    </source>
</evidence>
<keyword evidence="2" id="KW-1185">Reference proteome</keyword>
<name>A0ACA9KH86_9GLOM</name>